<evidence type="ECO:0000256" key="2">
    <source>
        <dbReference type="ARBA" id="ARBA00022670"/>
    </source>
</evidence>
<feature type="domain" description="Caspase family p20" evidence="7">
    <location>
        <begin position="11"/>
        <end position="155"/>
    </location>
</feature>
<evidence type="ECO:0000256" key="4">
    <source>
        <dbReference type="ARBA" id="ARBA00022801"/>
    </source>
</evidence>
<dbReference type="SUPFAM" id="SSF52129">
    <property type="entry name" value="Caspase-like"/>
    <property type="match status" value="1"/>
</dbReference>
<dbReference type="PANTHER" id="PTHR47901">
    <property type="entry name" value="CASPASE RECRUITMENT DOMAIN-CONTAINING PROTEIN 18"/>
    <property type="match status" value="1"/>
</dbReference>
<dbReference type="PROSITE" id="PS01121">
    <property type="entry name" value="CASPASE_HIS"/>
    <property type="match status" value="1"/>
</dbReference>
<dbReference type="STRING" id="225164.V3ZXM4"/>
<evidence type="ECO:0000256" key="5">
    <source>
        <dbReference type="RuleBase" id="RU003971"/>
    </source>
</evidence>
<dbReference type="GeneID" id="20246240"/>
<sequence>MASLYKMNHPRRGKAVIINNVNFNTQARLNRRKGSRQDSDSLADCLRGLNFTAEKHEDKTTGEISKIFEKVAAEDHSDADCLVVSLMSHGGKEGISGTDFNRRNFMQLQDERDGNYRSAGVLELSDIIDPFKGDKCPTLVGKPKIFILNACRGDDMDYGVEGPIDQVDSVTSRYTRVQRLPIDADIFVLFSCTEGYTTLRDEISGSYFVQDLCRVFLEYGKTLHLNELVLKVKEMVAARQTVVQGSAHLEFQMPVVLDTLRKLVYFDHKTSITRQPSADITRMIRLFE</sequence>
<protein>
    <recommendedName>
        <fullName evidence="10">Caspase family p20 domain-containing protein</fullName>
    </recommendedName>
</protein>
<dbReference type="PROSITE" id="PS50207">
    <property type="entry name" value="CASPASE_P10"/>
    <property type="match status" value="1"/>
</dbReference>
<dbReference type="Proteomes" id="UP000030746">
    <property type="component" value="Unassembled WGS sequence"/>
</dbReference>
<organism evidence="8 9">
    <name type="scientific">Lottia gigantea</name>
    <name type="common">Giant owl limpet</name>
    <dbReference type="NCBI Taxonomy" id="225164"/>
    <lineage>
        <taxon>Eukaryota</taxon>
        <taxon>Metazoa</taxon>
        <taxon>Spiralia</taxon>
        <taxon>Lophotrochozoa</taxon>
        <taxon>Mollusca</taxon>
        <taxon>Gastropoda</taxon>
        <taxon>Patellogastropoda</taxon>
        <taxon>Lottioidea</taxon>
        <taxon>Lottiidae</taxon>
        <taxon>Lottia</taxon>
    </lineage>
</organism>
<dbReference type="PANTHER" id="PTHR47901:SF8">
    <property type="entry name" value="CASPASE-3"/>
    <property type="match status" value="1"/>
</dbReference>
<dbReference type="CTD" id="20246240"/>
<dbReference type="InterPro" id="IPR016129">
    <property type="entry name" value="Caspase_his_AS"/>
</dbReference>
<dbReference type="EMBL" id="KB202953">
    <property type="protein sequence ID" value="ESO87340.1"/>
    <property type="molecule type" value="Genomic_DNA"/>
</dbReference>
<evidence type="ECO:0000256" key="3">
    <source>
        <dbReference type="ARBA" id="ARBA00022703"/>
    </source>
</evidence>
<dbReference type="GO" id="GO:0006915">
    <property type="term" value="P:apoptotic process"/>
    <property type="evidence" value="ECO:0007669"/>
    <property type="project" value="UniProtKB-KW"/>
</dbReference>
<dbReference type="HOGENOM" id="CLU_036904_2_0_1"/>
<dbReference type="Gene3D" id="3.40.50.1460">
    <property type="match status" value="1"/>
</dbReference>
<comment type="similarity">
    <text evidence="1 5">Belongs to the peptidase C14A family.</text>
</comment>
<dbReference type="GO" id="GO:0004197">
    <property type="term" value="F:cysteine-type endopeptidase activity"/>
    <property type="evidence" value="ECO:0007669"/>
    <property type="project" value="InterPro"/>
</dbReference>
<dbReference type="RefSeq" id="XP_009062283.1">
    <property type="nucleotide sequence ID" value="XM_009064035.1"/>
</dbReference>
<evidence type="ECO:0000259" key="6">
    <source>
        <dbReference type="PROSITE" id="PS50207"/>
    </source>
</evidence>
<dbReference type="SMART" id="SM00115">
    <property type="entry name" value="CASc"/>
    <property type="match status" value="1"/>
</dbReference>
<evidence type="ECO:0000259" key="7">
    <source>
        <dbReference type="PROSITE" id="PS50208"/>
    </source>
</evidence>
<dbReference type="CDD" id="cd00032">
    <property type="entry name" value="CASc"/>
    <property type="match status" value="1"/>
</dbReference>
<evidence type="ECO:0000313" key="8">
    <source>
        <dbReference type="EMBL" id="ESO87340.1"/>
    </source>
</evidence>
<keyword evidence="3" id="KW-0053">Apoptosis</keyword>
<keyword evidence="4" id="KW-0378">Hydrolase</keyword>
<dbReference type="InterPro" id="IPR002138">
    <property type="entry name" value="Pept_C14_p10"/>
</dbReference>
<gene>
    <name evidence="8" type="ORF">LOTGIDRAFT_210703</name>
</gene>
<dbReference type="InterPro" id="IPR015917">
    <property type="entry name" value="Pept_C14A"/>
</dbReference>
<dbReference type="InterPro" id="IPR011600">
    <property type="entry name" value="Pept_C14_caspase"/>
</dbReference>
<evidence type="ECO:0008006" key="10">
    <source>
        <dbReference type="Google" id="ProtNLM"/>
    </source>
</evidence>
<keyword evidence="2" id="KW-0645">Protease</keyword>
<dbReference type="PROSITE" id="PS50208">
    <property type="entry name" value="CASPASE_P20"/>
    <property type="match status" value="1"/>
</dbReference>
<feature type="domain" description="Caspase family p10" evidence="6">
    <location>
        <begin position="176"/>
        <end position="268"/>
    </location>
</feature>
<dbReference type="AlphaFoldDB" id="V3ZXM4"/>
<evidence type="ECO:0000256" key="1">
    <source>
        <dbReference type="ARBA" id="ARBA00010134"/>
    </source>
</evidence>
<dbReference type="InterPro" id="IPR029030">
    <property type="entry name" value="Caspase-like_dom_sf"/>
</dbReference>
<keyword evidence="9" id="KW-1185">Reference proteome</keyword>
<dbReference type="InterPro" id="IPR001309">
    <property type="entry name" value="Pept_C14_p20"/>
</dbReference>
<dbReference type="KEGG" id="lgi:LOTGIDRAFT_210703"/>
<dbReference type="Pfam" id="PF00656">
    <property type="entry name" value="Peptidase_C14"/>
    <property type="match status" value="1"/>
</dbReference>
<dbReference type="OrthoDB" id="6116485at2759"/>
<name>V3ZXM4_LOTGI</name>
<dbReference type="InterPro" id="IPR002398">
    <property type="entry name" value="Pept_C14"/>
</dbReference>
<evidence type="ECO:0000313" key="9">
    <source>
        <dbReference type="Proteomes" id="UP000030746"/>
    </source>
</evidence>
<accession>V3ZXM4</accession>
<dbReference type="OMA" id="THCIHYS"/>
<proteinExistence type="inferred from homology"/>
<dbReference type="GO" id="GO:0006508">
    <property type="term" value="P:proteolysis"/>
    <property type="evidence" value="ECO:0007669"/>
    <property type="project" value="UniProtKB-KW"/>
</dbReference>
<reference evidence="8 9" key="1">
    <citation type="journal article" date="2013" name="Nature">
        <title>Insights into bilaterian evolution from three spiralian genomes.</title>
        <authorList>
            <person name="Simakov O."/>
            <person name="Marletaz F."/>
            <person name="Cho S.J."/>
            <person name="Edsinger-Gonzales E."/>
            <person name="Havlak P."/>
            <person name="Hellsten U."/>
            <person name="Kuo D.H."/>
            <person name="Larsson T."/>
            <person name="Lv J."/>
            <person name="Arendt D."/>
            <person name="Savage R."/>
            <person name="Osoegawa K."/>
            <person name="de Jong P."/>
            <person name="Grimwood J."/>
            <person name="Chapman J.A."/>
            <person name="Shapiro H."/>
            <person name="Aerts A."/>
            <person name="Otillar R.P."/>
            <person name="Terry A.Y."/>
            <person name="Boore J.L."/>
            <person name="Grigoriev I.V."/>
            <person name="Lindberg D.R."/>
            <person name="Seaver E.C."/>
            <person name="Weisblat D.A."/>
            <person name="Putnam N.H."/>
            <person name="Rokhsar D.S."/>
        </authorList>
    </citation>
    <scope>NUCLEOTIDE SEQUENCE [LARGE SCALE GENOMIC DNA]</scope>
</reference>
<dbReference type="PRINTS" id="PR00376">
    <property type="entry name" value="IL1BCENZYME"/>
</dbReference>